<reference evidence="1 2" key="1">
    <citation type="journal article" date="2014" name="BMC Genomics">
        <title>Genome sequencing of four Aureobasidium pullulans varieties: biotechnological potential, stress tolerance, and description of new species.</title>
        <authorList>
            <person name="Gostin Ar C."/>
            <person name="Ohm R.A."/>
            <person name="Kogej T."/>
            <person name="Sonjak S."/>
            <person name="Turk M."/>
            <person name="Zajc J."/>
            <person name="Zalar P."/>
            <person name="Grube M."/>
            <person name="Sun H."/>
            <person name="Han J."/>
            <person name="Sharma A."/>
            <person name="Chiniquy J."/>
            <person name="Ngan C.Y."/>
            <person name="Lipzen A."/>
            <person name="Barry K."/>
            <person name="Grigoriev I.V."/>
            <person name="Gunde-Cimerman N."/>
        </authorList>
    </citation>
    <scope>NUCLEOTIDE SEQUENCE [LARGE SCALE GENOMIC DNA]</scope>
    <source>
        <strain evidence="1 2">CBS 147.97</strain>
    </source>
</reference>
<organism evidence="1 2">
    <name type="scientific">Aureobasidium namibiae CBS 147.97</name>
    <dbReference type="NCBI Taxonomy" id="1043004"/>
    <lineage>
        <taxon>Eukaryota</taxon>
        <taxon>Fungi</taxon>
        <taxon>Dikarya</taxon>
        <taxon>Ascomycota</taxon>
        <taxon>Pezizomycotina</taxon>
        <taxon>Dothideomycetes</taxon>
        <taxon>Dothideomycetidae</taxon>
        <taxon>Dothideales</taxon>
        <taxon>Saccotheciaceae</taxon>
        <taxon>Aureobasidium</taxon>
    </lineage>
</organism>
<proteinExistence type="predicted"/>
<dbReference type="STRING" id="1043004.A0A074W8D6"/>
<dbReference type="EMBL" id="KL584723">
    <property type="protein sequence ID" value="KEQ69118.1"/>
    <property type="molecule type" value="Genomic_DNA"/>
</dbReference>
<evidence type="ECO:0000313" key="1">
    <source>
        <dbReference type="EMBL" id="KEQ69118.1"/>
    </source>
</evidence>
<evidence type="ECO:0000313" key="2">
    <source>
        <dbReference type="Proteomes" id="UP000027730"/>
    </source>
</evidence>
<gene>
    <name evidence="1" type="ORF">M436DRAFT_56729</name>
</gene>
<dbReference type="GeneID" id="25412369"/>
<sequence length="394" mass="44157">MTELKVHVLIQARYRIFDATGEHPFTIDIGLCRRSPDDTDPRSLIIDVSGSALDVPYALANELLISHGVNTLQRDKERLKHMNLCSAVEEGNRYITLPSPVGRTRHYKDCFTVFEHPVDKGSELASLFLPGKEYCINLASEDLGIKWYTYLDDPSVPIDEDLLSRPSETAKIVNSRPSAGHAGFRVVESLPWPPEVSTRLHLVQATETAPACLQISITNMSTQSLSIEPRGRPQLYLQPRDLLGDRTTTRPHLHRTLTPDLPLSSFGFSITNATTREEIADNLPRPGCMGLTRGNLDPRPSAKNLLTLEPGQAILRYVDIGTVLCKYGDGVFTIRLREQCKWWCVGNLEDICEEEEGSFGRVKRELFCRDIPPLVLNSDDTVKVKKVEGEIVRN</sequence>
<name>A0A074W8D6_9PEZI</name>
<dbReference type="OrthoDB" id="5272229at2759"/>
<accession>A0A074W8D6</accession>
<dbReference type="RefSeq" id="XP_013423256.1">
    <property type="nucleotide sequence ID" value="XM_013567802.1"/>
</dbReference>
<protein>
    <submittedName>
        <fullName evidence="1">Uncharacterized protein</fullName>
    </submittedName>
</protein>
<dbReference type="HOGENOM" id="CLU_727666_0_0_1"/>
<dbReference type="Proteomes" id="UP000027730">
    <property type="component" value="Unassembled WGS sequence"/>
</dbReference>
<dbReference type="AlphaFoldDB" id="A0A074W8D6"/>
<keyword evidence="2" id="KW-1185">Reference proteome</keyword>